<keyword evidence="3" id="KW-1003">Cell membrane</keyword>
<keyword evidence="4 7" id="KW-0812">Transmembrane</keyword>
<dbReference type="InterPro" id="IPR037185">
    <property type="entry name" value="EmrE-like"/>
</dbReference>
<feature type="transmembrane region" description="Helical" evidence="7">
    <location>
        <begin position="59"/>
        <end position="77"/>
    </location>
</feature>
<keyword evidence="5 7" id="KW-1133">Transmembrane helix</keyword>
<reference evidence="10" key="1">
    <citation type="submission" date="2015-07" db="EMBL/GenBank/DDBJ databases">
        <title>Draft genome sequence of Acetobacterium bakii DSM 8293, a potential psychrophilic chemical producer through syngas fermentation.</title>
        <authorList>
            <person name="Song Y."/>
            <person name="Hwang S."/>
            <person name="Cho B.-K."/>
        </authorList>
    </citation>
    <scope>NUCLEOTIDE SEQUENCE [LARGE SCALE GENOMIC DNA]</scope>
    <source>
        <strain evidence="10">DSM 8239</strain>
    </source>
</reference>
<organism evidence="9 10">
    <name type="scientific">Acetobacterium bakii</name>
    <dbReference type="NCBI Taxonomy" id="52689"/>
    <lineage>
        <taxon>Bacteria</taxon>
        <taxon>Bacillati</taxon>
        <taxon>Bacillota</taxon>
        <taxon>Clostridia</taxon>
        <taxon>Eubacteriales</taxon>
        <taxon>Eubacteriaceae</taxon>
        <taxon>Acetobacterium</taxon>
    </lineage>
</organism>
<evidence type="ECO:0000256" key="3">
    <source>
        <dbReference type="ARBA" id="ARBA00022475"/>
    </source>
</evidence>
<evidence type="ECO:0000256" key="5">
    <source>
        <dbReference type="ARBA" id="ARBA00022989"/>
    </source>
</evidence>
<accession>A0A0L6TXV1</accession>
<dbReference type="EMBL" id="LGYO01000041">
    <property type="protein sequence ID" value="KNZ40892.1"/>
    <property type="molecule type" value="Genomic_DNA"/>
</dbReference>
<dbReference type="SUPFAM" id="SSF103481">
    <property type="entry name" value="Multidrug resistance efflux transporter EmrE"/>
    <property type="match status" value="1"/>
</dbReference>
<evidence type="ECO:0000256" key="1">
    <source>
        <dbReference type="ARBA" id="ARBA00004651"/>
    </source>
</evidence>
<dbReference type="InterPro" id="IPR050638">
    <property type="entry name" value="AA-Vitamin_Transporters"/>
</dbReference>
<dbReference type="Gene3D" id="1.10.3730.20">
    <property type="match status" value="1"/>
</dbReference>
<evidence type="ECO:0000313" key="9">
    <source>
        <dbReference type="EMBL" id="KNZ40892.1"/>
    </source>
</evidence>
<evidence type="ECO:0000256" key="6">
    <source>
        <dbReference type="ARBA" id="ARBA00023136"/>
    </source>
</evidence>
<keyword evidence="10" id="KW-1185">Reference proteome</keyword>
<feature type="domain" description="EamA" evidence="8">
    <location>
        <begin position="1"/>
        <end position="101"/>
    </location>
</feature>
<dbReference type="Proteomes" id="UP000036873">
    <property type="component" value="Unassembled WGS sequence"/>
</dbReference>
<dbReference type="STRING" id="52689.AKG39_15085"/>
<dbReference type="InterPro" id="IPR000620">
    <property type="entry name" value="EamA_dom"/>
</dbReference>
<evidence type="ECO:0000256" key="2">
    <source>
        <dbReference type="ARBA" id="ARBA00007362"/>
    </source>
</evidence>
<protein>
    <recommendedName>
        <fullName evidence="8">EamA domain-containing protein</fullName>
    </recommendedName>
</protein>
<dbReference type="PANTHER" id="PTHR32322:SF18">
    <property type="entry name" value="S-ADENOSYLMETHIONINE_S-ADENOSYLHOMOCYSTEINE TRANSPORTER"/>
    <property type="match status" value="1"/>
</dbReference>
<gene>
    <name evidence="9" type="ORF">AKG39_15085</name>
</gene>
<dbReference type="AlphaFoldDB" id="A0A0L6TXV1"/>
<evidence type="ECO:0000256" key="7">
    <source>
        <dbReference type="SAM" id="Phobius"/>
    </source>
</evidence>
<dbReference type="PANTHER" id="PTHR32322">
    <property type="entry name" value="INNER MEMBRANE TRANSPORTER"/>
    <property type="match status" value="1"/>
</dbReference>
<proteinExistence type="inferred from homology"/>
<comment type="subcellular location">
    <subcellularLocation>
        <location evidence="1">Cell membrane</location>
        <topology evidence="1">Multi-pass membrane protein</topology>
    </subcellularLocation>
</comment>
<dbReference type="Pfam" id="PF00892">
    <property type="entry name" value="EamA"/>
    <property type="match status" value="1"/>
</dbReference>
<evidence type="ECO:0000259" key="8">
    <source>
        <dbReference type="Pfam" id="PF00892"/>
    </source>
</evidence>
<keyword evidence="6 7" id="KW-0472">Membrane</keyword>
<dbReference type="RefSeq" id="WP_050741238.1">
    <property type="nucleotide sequence ID" value="NZ_LGYO01000041.1"/>
</dbReference>
<sequence length="118" mass="13239">MTFAGICLVPFAFNEALQYNFKAIPLKTVICIIYYGSFVSFLSYVLWFRGIEKVKASDAAIFTSVVPVSSILLSAILLNEKILLIHVIGMILIVMGILISTTNHKSKWIKIESIKKRL</sequence>
<evidence type="ECO:0000313" key="10">
    <source>
        <dbReference type="Proteomes" id="UP000036873"/>
    </source>
</evidence>
<comment type="caution">
    <text evidence="9">The sequence shown here is derived from an EMBL/GenBank/DDBJ whole genome shotgun (WGS) entry which is preliminary data.</text>
</comment>
<comment type="similarity">
    <text evidence="2">Belongs to the EamA transporter family.</text>
</comment>
<feature type="transmembrane region" description="Helical" evidence="7">
    <location>
        <begin position="83"/>
        <end position="101"/>
    </location>
</feature>
<name>A0A0L6TXV1_9FIRM</name>
<dbReference type="GO" id="GO:0005886">
    <property type="term" value="C:plasma membrane"/>
    <property type="evidence" value="ECO:0007669"/>
    <property type="project" value="UniProtKB-SubCell"/>
</dbReference>
<evidence type="ECO:0000256" key="4">
    <source>
        <dbReference type="ARBA" id="ARBA00022692"/>
    </source>
</evidence>
<feature type="transmembrane region" description="Helical" evidence="7">
    <location>
        <begin position="24"/>
        <end position="47"/>
    </location>
</feature>